<evidence type="ECO:0000256" key="6">
    <source>
        <dbReference type="ARBA" id="ARBA00022692"/>
    </source>
</evidence>
<keyword evidence="9" id="KW-0472">Membrane</keyword>
<evidence type="ECO:0000256" key="5">
    <source>
        <dbReference type="ARBA" id="ARBA00022519"/>
    </source>
</evidence>
<feature type="compositionally biased region" description="Low complexity" evidence="11">
    <location>
        <begin position="105"/>
        <end position="115"/>
    </location>
</feature>
<dbReference type="Gene3D" id="3.30.2420.10">
    <property type="entry name" value="TonB"/>
    <property type="match status" value="1"/>
</dbReference>
<feature type="compositionally biased region" description="Pro residues" evidence="11">
    <location>
        <begin position="67"/>
        <end position="84"/>
    </location>
</feature>
<evidence type="ECO:0000313" key="14">
    <source>
        <dbReference type="Proteomes" id="UP001378242"/>
    </source>
</evidence>
<evidence type="ECO:0000256" key="1">
    <source>
        <dbReference type="ARBA" id="ARBA00004383"/>
    </source>
</evidence>
<keyword evidence="8" id="KW-1133">Transmembrane helix</keyword>
<evidence type="ECO:0000259" key="12">
    <source>
        <dbReference type="PROSITE" id="PS52015"/>
    </source>
</evidence>
<feature type="domain" description="TonB C-terminal" evidence="12">
    <location>
        <begin position="180"/>
        <end position="267"/>
    </location>
</feature>
<feature type="compositionally biased region" description="Basic and acidic residues" evidence="11">
    <location>
        <begin position="116"/>
        <end position="141"/>
    </location>
</feature>
<keyword evidence="10" id="KW-0735">Signal-anchor</keyword>
<evidence type="ECO:0000313" key="13">
    <source>
        <dbReference type="EMBL" id="MEL0617087.1"/>
    </source>
</evidence>
<evidence type="ECO:0000256" key="2">
    <source>
        <dbReference type="ARBA" id="ARBA00006555"/>
    </source>
</evidence>
<reference evidence="13 14" key="1">
    <citation type="submission" date="2024-02" db="EMBL/GenBank/DDBJ databases">
        <title>Bacteria isolated from the canopy kelp, Nereocystis luetkeana.</title>
        <authorList>
            <person name="Pfister C.A."/>
            <person name="Younker I.T."/>
            <person name="Light S.H."/>
        </authorList>
    </citation>
    <scope>NUCLEOTIDE SEQUENCE [LARGE SCALE GENOMIC DNA]</scope>
    <source>
        <strain evidence="13 14">TI.5.07</strain>
    </source>
</reference>
<comment type="similarity">
    <text evidence="2 10">Belongs to the TonB family.</text>
</comment>
<evidence type="ECO:0000256" key="8">
    <source>
        <dbReference type="ARBA" id="ARBA00022989"/>
    </source>
</evidence>
<dbReference type="PRINTS" id="PR01374">
    <property type="entry name" value="TONBPROTEIN"/>
</dbReference>
<comment type="caution">
    <text evidence="13">The sequence shown here is derived from an EMBL/GenBank/DDBJ whole genome shotgun (WGS) entry which is preliminary data.</text>
</comment>
<keyword evidence="14" id="KW-1185">Reference proteome</keyword>
<comment type="subcellular location">
    <subcellularLocation>
        <location evidence="1 10">Cell inner membrane</location>
        <topology evidence="1 10">Single-pass membrane protein</topology>
        <orientation evidence="1 10">Periplasmic side</orientation>
    </subcellularLocation>
</comment>
<evidence type="ECO:0000256" key="9">
    <source>
        <dbReference type="ARBA" id="ARBA00023136"/>
    </source>
</evidence>
<keyword evidence="6" id="KW-0812">Transmembrane</keyword>
<dbReference type="RefSeq" id="WP_341542416.1">
    <property type="nucleotide sequence ID" value="NZ_JBAKAP010000009.1"/>
</dbReference>
<organism evidence="13 14">
    <name type="scientific">Cobetia marina</name>
    <name type="common">Deleya marina</name>
    <dbReference type="NCBI Taxonomy" id="28258"/>
    <lineage>
        <taxon>Bacteria</taxon>
        <taxon>Pseudomonadati</taxon>
        <taxon>Pseudomonadota</taxon>
        <taxon>Gammaproteobacteria</taxon>
        <taxon>Oceanospirillales</taxon>
        <taxon>Halomonadaceae</taxon>
        <taxon>Cobetia</taxon>
    </lineage>
</organism>
<dbReference type="SUPFAM" id="SSF74653">
    <property type="entry name" value="TolA/TonB C-terminal domain"/>
    <property type="match status" value="1"/>
</dbReference>
<feature type="compositionally biased region" description="Low complexity" evidence="11">
    <location>
        <begin position="151"/>
        <end position="180"/>
    </location>
</feature>
<evidence type="ECO:0000256" key="3">
    <source>
        <dbReference type="ARBA" id="ARBA00022448"/>
    </source>
</evidence>
<evidence type="ECO:0000256" key="10">
    <source>
        <dbReference type="RuleBase" id="RU362123"/>
    </source>
</evidence>
<evidence type="ECO:0000256" key="11">
    <source>
        <dbReference type="SAM" id="MobiDB-lite"/>
    </source>
</evidence>
<proteinExistence type="inferred from homology"/>
<accession>A0ABU9GHA1</accession>
<dbReference type="InterPro" id="IPR051045">
    <property type="entry name" value="TonB-dependent_transducer"/>
</dbReference>
<dbReference type="Proteomes" id="UP001378242">
    <property type="component" value="Unassembled WGS sequence"/>
</dbReference>
<dbReference type="PANTHER" id="PTHR33446">
    <property type="entry name" value="PROTEIN TONB-RELATED"/>
    <property type="match status" value="1"/>
</dbReference>
<evidence type="ECO:0000256" key="4">
    <source>
        <dbReference type="ARBA" id="ARBA00022475"/>
    </source>
</evidence>
<dbReference type="PANTHER" id="PTHR33446:SF2">
    <property type="entry name" value="PROTEIN TONB"/>
    <property type="match status" value="1"/>
</dbReference>
<sequence>MTRRLYANRLIGLLGGALLALALFYALALLVAPPVNDAPAPEPLSVSTVQAPEEAPAPEAAPAEALPTPPAEPPPPPKAAPMPSPEVTSSVAIPEVKTPLPPTPELTLDDSLPPLEVKRPPRPEPKPKPKPKPEPKPDPKPKPTPKPAPAPASQASAQSSAQVTASASRSEARSTPAPAAQGGSPRPTLRTAPEYPSRARRRGIEGFVEVAFVIRPDGNVDGSSLRVVRAEPSGVFDRAAMKAIARWEFPAAQTARQARQRLEFQLR</sequence>
<keyword evidence="7 10" id="KW-0653">Protein transport</keyword>
<dbReference type="InterPro" id="IPR003538">
    <property type="entry name" value="TonB"/>
</dbReference>
<comment type="function">
    <text evidence="10">Interacts with outer membrane receptor proteins that carry out high-affinity binding and energy dependent uptake into the periplasmic space of specific substrates. It could act to transduce energy from the cytoplasmic membrane to specific energy-requiring processes in the outer membrane, resulting in the release into the periplasm of ligands bound by these outer membrane proteins.</text>
</comment>
<protein>
    <recommendedName>
        <fullName evidence="10">Protein TonB</fullName>
    </recommendedName>
</protein>
<gene>
    <name evidence="13" type="ORF">V6243_09585</name>
</gene>
<keyword evidence="5 10" id="KW-0997">Cell inner membrane</keyword>
<feature type="compositionally biased region" description="Low complexity" evidence="11">
    <location>
        <begin position="51"/>
        <end position="66"/>
    </location>
</feature>
<evidence type="ECO:0000256" key="7">
    <source>
        <dbReference type="ARBA" id="ARBA00022927"/>
    </source>
</evidence>
<keyword evidence="3 10" id="KW-0813">Transport</keyword>
<dbReference type="InterPro" id="IPR006260">
    <property type="entry name" value="TonB/TolA_C"/>
</dbReference>
<name>A0ABU9GHA1_COBMA</name>
<dbReference type="NCBIfam" id="TIGR01352">
    <property type="entry name" value="tonB_Cterm"/>
    <property type="match status" value="1"/>
</dbReference>
<dbReference type="PROSITE" id="PS52015">
    <property type="entry name" value="TONB_CTD"/>
    <property type="match status" value="1"/>
</dbReference>
<dbReference type="EMBL" id="JBAKAP010000009">
    <property type="protein sequence ID" value="MEL0617087.1"/>
    <property type="molecule type" value="Genomic_DNA"/>
</dbReference>
<keyword evidence="4 10" id="KW-1003">Cell membrane</keyword>
<dbReference type="InterPro" id="IPR037682">
    <property type="entry name" value="TonB_C"/>
</dbReference>
<dbReference type="Pfam" id="PF03544">
    <property type="entry name" value="TonB_C"/>
    <property type="match status" value="1"/>
</dbReference>
<feature type="region of interest" description="Disordered" evidence="11">
    <location>
        <begin position="39"/>
        <end position="201"/>
    </location>
</feature>